<dbReference type="Gene3D" id="1.10.287.950">
    <property type="entry name" value="Methyl-accepting chemotaxis protein"/>
    <property type="match status" value="1"/>
</dbReference>
<dbReference type="SMART" id="SM00304">
    <property type="entry name" value="HAMP"/>
    <property type="match status" value="1"/>
</dbReference>
<keyword evidence="5" id="KW-0812">Transmembrane</keyword>
<evidence type="ECO:0000313" key="8">
    <source>
        <dbReference type="EMBL" id="EDQ01663.1"/>
    </source>
</evidence>
<comment type="similarity">
    <text evidence="3">Belongs to the methyl-accepting chemotaxis (MCP) protein family.</text>
</comment>
<dbReference type="Gene3D" id="3.30.450.20">
    <property type="entry name" value="PAS domain"/>
    <property type="match status" value="2"/>
</dbReference>
<protein>
    <submittedName>
        <fullName evidence="8">Hypothetical methyl-accepting chemotaxis protein</fullName>
    </submittedName>
</protein>
<evidence type="ECO:0000259" key="7">
    <source>
        <dbReference type="PROSITE" id="PS50885"/>
    </source>
</evidence>
<keyword evidence="9" id="KW-1185">Reference proteome</keyword>
<evidence type="ECO:0000256" key="3">
    <source>
        <dbReference type="ARBA" id="ARBA00029447"/>
    </source>
</evidence>
<dbReference type="FunFam" id="1.10.287.950:FF:000001">
    <property type="entry name" value="Methyl-accepting chemotaxis sensory transducer"/>
    <property type="match status" value="1"/>
</dbReference>
<dbReference type="CDD" id="cd11386">
    <property type="entry name" value="MCP_signal"/>
    <property type="match status" value="1"/>
</dbReference>
<proteinExistence type="inferred from homology"/>
<evidence type="ECO:0000256" key="2">
    <source>
        <dbReference type="ARBA" id="ARBA00023224"/>
    </source>
</evidence>
<keyword evidence="2 4" id="KW-0807">Transducer</keyword>
<evidence type="ECO:0000259" key="6">
    <source>
        <dbReference type="PROSITE" id="PS50111"/>
    </source>
</evidence>
<dbReference type="Pfam" id="PF00015">
    <property type="entry name" value="MCPsignal"/>
    <property type="match status" value="1"/>
</dbReference>
<dbReference type="InterPro" id="IPR003660">
    <property type="entry name" value="HAMP_dom"/>
</dbReference>
<reference evidence="8 9" key="1">
    <citation type="submission" date="2007-10" db="EMBL/GenBank/DDBJ databases">
        <authorList>
            <person name="Yayanos A."/>
            <person name="Ferriera S."/>
            <person name="Johnson J."/>
            <person name="Kravitz S."/>
            <person name="Halpern A."/>
            <person name="Remington K."/>
            <person name="Beeson K."/>
            <person name="Tran B."/>
            <person name="Rogers Y.-H."/>
            <person name="Friedman R."/>
            <person name="Venter J.C."/>
        </authorList>
    </citation>
    <scope>NUCLEOTIDE SEQUENCE [LARGE SCALE GENOMIC DNA]</scope>
    <source>
        <strain evidence="8 9">KT99</strain>
    </source>
</reference>
<sequence>MFKLEFKQSILLSMTTLVVASLVISNLVSYNTAKTDSILNVEKEASLTINTAKNFIEDWMASNIKVIRNASILLDGNDSKIKQESVKLLVNTTNLDAINLADADGDTITDTGLIAGYDARKETWYITAKQANKLIVTDIYFDAGITDKNMLSILDVSNGGVIGGDMFLDTIDTLIQQIQFPGAVIGIYDNHGALISSTNNDKFGTKISNNSHLANLERQVLANSQGQYQYTVNGQDNIVYYTKIKITNNKSWHIIIDIDASIAYANVTKLLIESAITSLILILLTVGLLILVLNRVYKPILLLKSTIIGLAEGDGDLTQRLEVTSQDDLGQIAAGVNGFISNLQSMMLEISQASSYISQNIEQINIQSKQSHQALVSHTAETDQAVTAVTEMSSTAEAIAQNANETASNTQQAHDEAMSSKKLIADSADSIVKLVSQADTAADCINIMNTSTQNISSVLSVIGSIADQTNLLALNAAIEAARAGEHGRGFAVVADEVRSLAARTQTNTAEINTILTQLNQDASQAVGAMNITKECCTETADGTSLIAGSLDIMINSIIDINDFTTQIATASEEQSAVTEEINQNMHNIQEMVAELTQTSQATTESAQNLATANSQLTALVNKFKLA</sequence>
<accession>A9D3D0</accession>
<dbReference type="STRING" id="314608.KT99_16389"/>
<dbReference type="SUPFAM" id="SSF58104">
    <property type="entry name" value="Methyl-accepting chemotaxis protein (MCP) signaling domain"/>
    <property type="match status" value="1"/>
</dbReference>
<keyword evidence="5" id="KW-1133">Transmembrane helix</keyword>
<evidence type="ECO:0000256" key="1">
    <source>
        <dbReference type="ARBA" id="ARBA00004370"/>
    </source>
</evidence>
<name>A9D3D0_9GAMM</name>
<gene>
    <name evidence="8" type="ORF">KT99_16389</name>
</gene>
<dbReference type="PROSITE" id="PS50885">
    <property type="entry name" value="HAMP"/>
    <property type="match status" value="1"/>
</dbReference>
<evidence type="ECO:0000256" key="4">
    <source>
        <dbReference type="PROSITE-ProRule" id="PRU00284"/>
    </source>
</evidence>
<dbReference type="GO" id="GO:0007165">
    <property type="term" value="P:signal transduction"/>
    <property type="evidence" value="ECO:0007669"/>
    <property type="project" value="UniProtKB-KW"/>
</dbReference>
<feature type="transmembrane region" description="Helical" evidence="5">
    <location>
        <begin position="275"/>
        <end position="297"/>
    </location>
</feature>
<dbReference type="Pfam" id="PF00672">
    <property type="entry name" value="HAMP"/>
    <property type="match status" value="1"/>
</dbReference>
<dbReference type="PANTHER" id="PTHR32089">
    <property type="entry name" value="METHYL-ACCEPTING CHEMOTAXIS PROTEIN MCPB"/>
    <property type="match status" value="1"/>
</dbReference>
<dbReference type="GO" id="GO:0016020">
    <property type="term" value="C:membrane"/>
    <property type="evidence" value="ECO:0007669"/>
    <property type="project" value="UniProtKB-SubCell"/>
</dbReference>
<keyword evidence="5" id="KW-0472">Membrane</keyword>
<comment type="subcellular location">
    <subcellularLocation>
        <location evidence="1">Membrane</location>
    </subcellularLocation>
</comment>
<feature type="domain" description="Methyl-accepting transducer" evidence="6">
    <location>
        <begin position="353"/>
        <end position="589"/>
    </location>
</feature>
<dbReference type="PROSITE" id="PS50111">
    <property type="entry name" value="CHEMOTAXIS_TRANSDUC_2"/>
    <property type="match status" value="1"/>
</dbReference>
<dbReference type="InterPro" id="IPR004089">
    <property type="entry name" value="MCPsignal_dom"/>
</dbReference>
<organism evidence="8 9">
    <name type="scientific">Shewanella benthica KT99</name>
    <dbReference type="NCBI Taxonomy" id="314608"/>
    <lineage>
        <taxon>Bacteria</taxon>
        <taxon>Pseudomonadati</taxon>
        <taxon>Pseudomonadota</taxon>
        <taxon>Gammaproteobacteria</taxon>
        <taxon>Alteromonadales</taxon>
        <taxon>Shewanellaceae</taxon>
        <taxon>Shewanella</taxon>
    </lineage>
</organism>
<dbReference type="GO" id="GO:0006935">
    <property type="term" value="P:chemotaxis"/>
    <property type="evidence" value="ECO:0007669"/>
    <property type="project" value="UniProtKB-ARBA"/>
</dbReference>
<feature type="domain" description="HAMP" evidence="7">
    <location>
        <begin position="294"/>
        <end position="348"/>
    </location>
</feature>
<dbReference type="Proteomes" id="UP000005839">
    <property type="component" value="Unassembled WGS sequence"/>
</dbReference>
<dbReference type="EMBL" id="ABIC01000008">
    <property type="protein sequence ID" value="EDQ01663.1"/>
    <property type="molecule type" value="Genomic_DNA"/>
</dbReference>
<dbReference type="CDD" id="cd12913">
    <property type="entry name" value="PDC1_MCP_like"/>
    <property type="match status" value="1"/>
</dbReference>
<dbReference type="PANTHER" id="PTHR32089:SF55">
    <property type="entry name" value="METHYL ACCEPTING SENSORY TRANSDUCER WITH CACHE_2 SMALL MOLECULE BINDING DOMAIN"/>
    <property type="match status" value="1"/>
</dbReference>
<dbReference type="SMART" id="SM00283">
    <property type="entry name" value="MA"/>
    <property type="match status" value="1"/>
</dbReference>
<comment type="caution">
    <text evidence="8">The sequence shown here is derived from an EMBL/GenBank/DDBJ whole genome shotgun (WGS) entry which is preliminary data.</text>
</comment>
<evidence type="ECO:0000256" key="5">
    <source>
        <dbReference type="SAM" id="Phobius"/>
    </source>
</evidence>
<evidence type="ECO:0000313" key="9">
    <source>
        <dbReference type="Proteomes" id="UP000005839"/>
    </source>
</evidence>
<dbReference type="CDD" id="cd06225">
    <property type="entry name" value="HAMP"/>
    <property type="match status" value="1"/>
</dbReference>
<dbReference type="AlphaFoldDB" id="A9D3D0"/>